<keyword evidence="2" id="KW-1185">Reference proteome</keyword>
<dbReference type="Proteomes" id="UP000789375">
    <property type="component" value="Unassembled WGS sequence"/>
</dbReference>
<dbReference type="Gene3D" id="1.10.150.50">
    <property type="entry name" value="Transcription Factor, Ets-1"/>
    <property type="match status" value="1"/>
</dbReference>
<accession>A0A9N9NCV1</accession>
<proteinExistence type="predicted"/>
<reference evidence="1" key="1">
    <citation type="submission" date="2021-06" db="EMBL/GenBank/DDBJ databases">
        <authorList>
            <person name="Kallberg Y."/>
            <person name="Tangrot J."/>
            <person name="Rosling A."/>
        </authorList>
    </citation>
    <scope>NUCLEOTIDE SEQUENCE</scope>
    <source>
        <strain evidence="1">87-6 pot B 2015</strain>
    </source>
</reference>
<gene>
    <name evidence="1" type="ORF">FMOSSE_LOCUS14997</name>
</gene>
<dbReference type="EMBL" id="CAJVPP010013457">
    <property type="protein sequence ID" value="CAG8721066.1"/>
    <property type="molecule type" value="Genomic_DNA"/>
</dbReference>
<feature type="non-terminal residue" evidence="1">
    <location>
        <position position="121"/>
    </location>
</feature>
<evidence type="ECO:0000313" key="2">
    <source>
        <dbReference type="Proteomes" id="UP000789375"/>
    </source>
</evidence>
<organism evidence="1 2">
    <name type="scientific">Funneliformis mosseae</name>
    <name type="common">Endomycorrhizal fungus</name>
    <name type="synonym">Glomus mosseae</name>
    <dbReference type="NCBI Taxonomy" id="27381"/>
    <lineage>
        <taxon>Eukaryota</taxon>
        <taxon>Fungi</taxon>
        <taxon>Fungi incertae sedis</taxon>
        <taxon>Mucoromycota</taxon>
        <taxon>Glomeromycotina</taxon>
        <taxon>Glomeromycetes</taxon>
        <taxon>Glomerales</taxon>
        <taxon>Glomeraceae</taxon>
        <taxon>Funneliformis</taxon>
    </lineage>
</organism>
<comment type="caution">
    <text evidence="1">The sequence shown here is derived from an EMBL/GenBank/DDBJ whole genome shotgun (WGS) entry which is preliminary data.</text>
</comment>
<evidence type="ECO:0000313" key="1">
    <source>
        <dbReference type="EMBL" id="CAG8721066.1"/>
    </source>
</evidence>
<dbReference type="AlphaFoldDB" id="A0A9N9NCV1"/>
<dbReference type="InterPro" id="IPR013761">
    <property type="entry name" value="SAM/pointed_sf"/>
</dbReference>
<sequence length="121" mass="13901">MSASTFSDSLSLVENITKWKRKNVLDFLQKNKEVLDIEPSNIKIIKDNRVASLTFLGLTEQKFVNLPYSFLNRPAGAIANLVKKINDKRQKVKRPKLFIDFLSDHRRIISADESPITLIPF</sequence>
<name>A0A9N9NCV1_FUNMO</name>
<protein>
    <submittedName>
        <fullName evidence="1">1246_t:CDS:1</fullName>
    </submittedName>
</protein>